<dbReference type="GeneID" id="94583426"/>
<reference evidence="1 2" key="1">
    <citation type="journal article" date="2016" name="PLoS ONE">
        <title>Sequence Assembly of Yarrowia lipolytica Strain W29/CLIB89 Shows Transposable Element Diversity.</title>
        <authorList>
            <person name="Magnan C."/>
            <person name="Yu J."/>
            <person name="Chang I."/>
            <person name="Jahn E."/>
            <person name="Kanomata Y."/>
            <person name="Wu J."/>
            <person name="Zeller M."/>
            <person name="Oakes M."/>
            <person name="Baldi P."/>
            <person name="Sandmeyer S."/>
        </authorList>
    </citation>
    <scope>NUCLEOTIDE SEQUENCE [LARGE SCALE GENOMIC DNA]</scope>
    <source>
        <strain evidence="2">CLIB89(W29)</strain>
    </source>
</reference>
<protein>
    <submittedName>
        <fullName evidence="1">Uncharacterized protein</fullName>
    </submittedName>
</protein>
<sequence>MEVYFFGHKLDILGLIWRISDEHLHIFQVCVEPKINFNFSFSPLHPCITARRYITSLETCHKPHHQSIKCPFEAFVSTLLHPLRVSHSFFPPQPQTHAPYTPVAGLLSNCFLSFFSRAQKHHKTILQRR</sequence>
<accession>A0A1D8NFR1</accession>
<organism evidence="1 2">
    <name type="scientific">Yarrowia lipolytica</name>
    <name type="common">Candida lipolytica</name>
    <dbReference type="NCBI Taxonomy" id="4952"/>
    <lineage>
        <taxon>Eukaryota</taxon>
        <taxon>Fungi</taxon>
        <taxon>Dikarya</taxon>
        <taxon>Ascomycota</taxon>
        <taxon>Saccharomycotina</taxon>
        <taxon>Dipodascomycetes</taxon>
        <taxon>Dipodascales</taxon>
        <taxon>Dipodascales incertae sedis</taxon>
        <taxon>Yarrowia</taxon>
    </lineage>
</organism>
<dbReference type="Proteomes" id="UP000182444">
    <property type="component" value="Chromosome 1D"/>
</dbReference>
<dbReference type="RefSeq" id="XP_068138915.1">
    <property type="nucleotide sequence ID" value="XM_068282814.1"/>
</dbReference>
<gene>
    <name evidence="1" type="ORF">YALI1_D28354g</name>
</gene>
<dbReference type="EMBL" id="CP017556">
    <property type="protein sequence ID" value="AOW04460.1"/>
    <property type="molecule type" value="Genomic_DNA"/>
</dbReference>
<dbReference type="VEuPathDB" id="FungiDB:YALI1_D28354g"/>
<dbReference type="AlphaFoldDB" id="A0A1D8NFR1"/>
<proteinExistence type="predicted"/>
<evidence type="ECO:0000313" key="2">
    <source>
        <dbReference type="Proteomes" id="UP000182444"/>
    </source>
</evidence>
<evidence type="ECO:0000313" key="1">
    <source>
        <dbReference type="EMBL" id="AOW04460.1"/>
    </source>
</evidence>
<name>A0A1D8NFR1_YARLL</name>